<sequence>MEVFDWIGLLTIYLSGFGKKANCRNVSVPDRINEGLAFGLKKKSVAVQQICCCLMNFVIEEVEELLAAN</sequence>
<dbReference type="Proteomes" id="UP001196413">
    <property type="component" value="Unassembled WGS sequence"/>
</dbReference>
<evidence type="ECO:0000313" key="2">
    <source>
        <dbReference type="Proteomes" id="UP001196413"/>
    </source>
</evidence>
<dbReference type="AlphaFoldDB" id="A0AAD5MH49"/>
<proteinExistence type="predicted"/>
<comment type="caution">
    <text evidence="1">The sequence shown here is derived from an EMBL/GenBank/DDBJ whole genome shotgun (WGS) entry which is preliminary data.</text>
</comment>
<reference evidence="1" key="1">
    <citation type="submission" date="2021-06" db="EMBL/GenBank/DDBJ databases">
        <title>Parelaphostrongylus tenuis whole genome reference sequence.</title>
        <authorList>
            <person name="Garwood T.J."/>
            <person name="Larsen P.A."/>
            <person name="Fountain-Jones N.M."/>
            <person name="Garbe J.R."/>
            <person name="Macchietto M.G."/>
            <person name="Kania S.A."/>
            <person name="Gerhold R.W."/>
            <person name="Richards J.E."/>
            <person name="Wolf T.M."/>
        </authorList>
    </citation>
    <scope>NUCLEOTIDE SEQUENCE</scope>
    <source>
        <strain evidence="1">MNPRO001-30</strain>
        <tissue evidence="1">Meninges</tissue>
    </source>
</reference>
<accession>A0AAD5MH49</accession>
<name>A0AAD5MH49_PARTN</name>
<keyword evidence="2" id="KW-1185">Reference proteome</keyword>
<dbReference type="EMBL" id="JAHQIW010000581">
    <property type="protein sequence ID" value="KAJ1348922.1"/>
    <property type="molecule type" value="Genomic_DNA"/>
</dbReference>
<evidence type="ECO:0000313" key="1">
    <source>
        <dbReference type="EMBL" id="KAJ1348922.1"/>
    </source>
</evidence>
<protein>
    <submittedName>
        <fullName evidence="1">Uncharacterized protein</fullName>
    </submittedName>
</protein>
<gene>
    <name evidence="1" type="ORF">KIN20_004331</name>
</gene>
<organism evidence="1 2">
    <name type="scientific">Parelaphostrongylus tenuis</name>
    <name type="common">Meningeal worm</name>
    <dbReference type="NCBI Taxonomy" id="148309"/>
    <lineage>
        <taxon>Eukaryota</taxon>
        <taxon>Metazoa</taxon>
        <taxon>Ecdysozoa</taxon>
        <taxon>Nematoda</taxon>
        <taxon>Chromadorea</taxon>
        <taxon>Rhabditida</taxon>
        <taxon>Rhabditina</taxon>
        <taxon>Rhabditomorpha</taxon>
        <taxon>Strongyloidea</taxon>
        <taxon>Metastrongylidae</taxon>
        <taxon>Parelaphostrongylus</taxon>
    </lineage>
</organism>